<dbReference type="KEGG" id="cthr:CTHT_0036660"/>
<gene>
    <name evidence="4" type="ORF">CTHT_0036660</name>
</gene>
<dbReference type="InterPro" id="IPR051190">
    <property type="entry name" value="Baculoviral_IAP"/>
</dbReference>
<dbReference type="RefSeq" id="XP_006694094.1">
    <property type="nucleotide sequence ID" value="XM_006694031.1"/>
</dbReference>
<feature type="compositionally biased region" description="Polar residues" evidence="3">
    <location>
        <begin position="376"/>
        <end position="388"/>
    </location>
</feature>
<dbReference type="PANTHER" id="PTHR46771">
    <property type="entry name" value="DETERIN"/>
    <property type="match status" value="1"/>
</dbReference>
<dbReference type="eggNOG" id="KOG1101">
    <property type="taxonomic scope" value="Eukaryota"/>
</dbReference>
<proteinExistence type="predicted"/>
<feature type="region of interest" description="Disordered" evidence="3">
    <location>
        <begin position="349"/>
        <end position="450"/>
    </location>
</feature>
<dbReference type="PROSITE" id="PS50143">
    <property type="entry name" value="BIR_REPEAT_2"/>
    <property type="match status" value="2"/>
</dbReference>
<feature type="compositionally biased region" description="Basic residues" evidence="3">
    <location>
        <begin position="485"/>
        <end position="500"/>
    </location>
</feature>
<dbReference type="SMART" id="SM00238">
    <property type="entry name" value="BIR"/>
    <property type="match status" value="2"/>
</dbReference>
<feature type="compositionally biased region" description="Low complexity" evidence="3">
    <location>
        <begin position="692"/>
        <end position="709"/>
    </location>
</feature>
<feature type="compositionally biased region" description="Low complexity" evidence="3">
    <location>
        <begin position="761"/>
        <end position="777"/>
    </location>
</feature>
<keyword evidence="1" id="KW-0479">Metal-binding</keyword>
<evidence type="ECO:0000256" key="2">
    <source>
        <dbReference type="ARBA" id="ARBA00022833"/>
    </source>
</evidence>
<feature type="region of interest" description="Disordered" evidence="3">
    <location>
        <begin position="755"/>
        <end position="777"/>
    </location>
</feature>
<protein>
    <submittedName>
        <fullName evidence="4">Uncharacterized protein</fullName>
    </submittedName>
</protein>
<name>G0S7K7_CHATD</name>
<keyword evidence="2" id="KW-0862">Zinc</keyword>
<accession>G0S7K7</accession>
<dbReference type="OMA" id="DEHYNRS"/>
<dbReference type="GeneID" id="18257704"/>
<dbReference type="OrthoDB" id="2196114at2759"/>
<keyword evidence="5" id="KW-1185">Reference proteome</keyword>
<sequence length="893" mass="96332">MDDHFDQYFIYENRLASFQIAHHFPSANSRVTKPLQWPHKKLSPVALAKAGFFYDPYPDHPDNVVCFLCEKPLDGWQEGDNPLEEHLKHSPTCGWAIMAAIEAGYGNYGKVHPLDPFMIEARKATFAGRWPYESKKGFKCKTKKLVEAGWKYTPSLEADDMTTCAYCDLALERWASEDDPYAEHYKREPNCPFFTLLNQYPPPKKGRAKGARVSRASRLSVQSVATVATHASDFPSTADLTIDQDDSVMTTASTMTQGGKKTARGRKTTATTARARKTKAKKEEPVEIYEDSEQVVETTAKGRKRPSDSMEDSALTNAEAPAQKKRVTRGRTSVAVDVSRMSLAAPDSEMSDILPVRQPAGRKKRSSTAAKGARKVSQQSDKSQLTTELSDDELERQLEADLDRYRSDVEEEVPVEKAPASTRGRPKKAATSRKTSQKTKVQADASNLPEHGAVVPAVEMGSAVQSQHAEIEPEQSAADGLAVPKKGRKAGTRKVSKATKKAKEAAPPPPEPAYQHADPTPELAPEALPDDLEQLSVGGDLADADVSTGTVITKAAPPPPLPPKRGRGRPSKRSTSSQPAVELPSAPQSAHVSPQPEPEPVIARSVQKRTSARLSSKRSSATAAAPIGSNVLATVAPAAPTPRRSSRTVSARASAAAIPSAAPSHHRLSIPAPATPDSQSTPSRRGANHTEAVAPVSHPPSAHSSPQASDAENYPPEPHSAVSVRTIASNNHNHTENANASTIAGKRSILAPVTTSAVGTPQSQRSSPVSSSKRSLVASGGLRSTIPWKGIDVEAVLFPSPQRHAYDGEEGQGYEDKENFDGEGIASRLPAMLLSKGAELTSPEKRMTVEEWIYHNASLAEQKLKQECEAMVSVFEKEGSRAMRVLESIVVTE</sequence>
<feature type="region of interest" description="Disordered" evidence="3">
    <location>
        <begin position="252"/>
        <end position="333"/>
    </location>
</feature>
<dbReference type="Gene3D" id="1.10.1170.10">
    <property type="entry name" value="Inhibitor Of Apoptosis Protein (2mihbC-IAP-1), Chain A"/>
    <property type="match status" value="2"/>
</dbReference>
<evidence type="ECO:0000313" key="4">
    <source>
        <dbReference type="EMBL" id="EGS21798.1"/>
    </source>
</evidence>
<dbReference type="AlphaFoldDB" id="G0S7K7"/>
<dbReference type="HOGENOM" id="CLU_010318_1_0_1"/>
<dbReference type="Proteomes" id="UP000008066">
    <property type="component" value="Unassembled WGS sequence"/>
</dbReference>
<dbReference type="STRING" id="759272.G0S7K7"/>
<feature type="compositionally biased region" description="Polar residues" evidence="3">
    <location>
        <begin position="612"/>
        <end position="622"/>
    </location>
</feature>
<reference evidence="4 5" key="1">
    <citation type="journal article" date="2011" name="Cell">
        <title>Insight into structure and assembly of the nuclear pore complex by utilizing the genome of a eukaryotic thermophile.</title>
        <authorList>
            <person name="Amlacher S."/>
            <person name="Sarges P."/>
            <person name="Flemming D."/>
            <person name="van Noort V."/>
            <person name="Kunze R."/>
            <person name="Devos D.P."/>
            <person name="Arumugam M."/>
            <person name="Bork P."/>
            <person name="Hurt E."/>
        </authorList>
    </citation>
    <scope>NUCLEOTIDE SEQUENCE [LARGE SCALE GENOMIC DNA]</scope>
    <source>
        <strain evidence="5">DSM 1495 / CBS 144.50 / IMI 039719</strain>
    </source>
</reference>
<feature type="compositionally biased region" description="Low complexity" evidence="3">
    <location>
        <begin position="636"/>
        <end position="663"/>
    </location>
</feature>
<feature type="compositionally biased region" description="Basic and acidic residues" evidence="3">
    <location>
        <begin position="395"/>
        <end position="408"/>
    </location>
</feature>
<dbReference type="InterPro" id="IPR001370">
    <property type="entry name" value="BIR_rpt"/>
</dbReference>
<organism evidence="5">
    <name type="scientific">Chaetomium thermophilum (strain DSM 1495 / CBS 144.50 / IMI 039719)</name>
    <name type="common">Thermochaetoides thermophila</name>
    <dbReference type="NCBI Taxonomy" id="759272"/>
    <lineage>
        <taxon>Eukaryota</taxon>
        <taxon>Fungi</taxon>
        <taxon>Dikarya</taxon>
        <taxon>Ascomycota</taxon>
        <taxon>Pezizomycotina</taxon>
        <taxon>Sordariomycetes</taxon>
        <taxon>Sordariomycetidae</taxon>
        <taxon>Sordariales</taxon>
        <taxon>Chaetomiaceae</taxon>
        <taxon>Thermochaetoides</taxon>
    </lineage>
</organism>
<dbReference type="Pfam" id="PF00653">
    <property type="entry name" value="BIR"/>
    <property type="match status" value="2"/>
</dbReference>
<dbReference type="PANTHER" id="PTHR46771:SF5">
    <property type="entry name" value="DETERIN"/>
    <property type="match status" value="1"/>
</dbReference>
<feature type="region of interest" description="Disordered" evidence="3">
    <location>
        <begin position="464"/>
        <end position="720"/>
    </location>
</feature>
<dbReference type="EMBL" id="GL988041">
    <property type="protein sequence ID" value="EGS21798.1"/>
    <property type="molecule type" value="Genomic_DNA"/>
</dbReference>
<evidence type="ECO:0000256" key="3">
    <source>
        <dbReference type="SAM" id="MobiDB-lite"/>
    </source>
</evidence>
<evidence type="ECO:0000313" key="5">
    <source>
        <dbReference type="Proteomes" id="UP000008066"/>
    </source>
</evidence>
<evidence type="ECO:0000256" key="1">
    <source>
        <dbReference type="ARBA" id="ARBA00022723"/>
    </source>
</evidence>
<dbReference type="GO" id="GO:0046872">
    <property type="term" value="F:metal ion binding"/>
    <property type="evidence" value="ECO:0007669"/>
    <property type="project" value="UniProtKB-KW"/>
</dbReference>
<feature type="compositionally biased region" description="Basic residues" evidence="3">
    <location>
        <begin position="424"/>
        <end position="437"/>
    </location>
</feature>
<dbReference type="CDD" id="cd00022">
    <property type="entry name" value="BIR"/>
    <property type="match status" value="2"/>
</dbReference>
<dbReference type="SUPFAM" id="SSF57924">
    <property type="entry name" value="Inhibitor of apoptosis (IAP) repeat"/>
    <property type="match status" value="2"/>
</dbReference>